<proteinExistence type="predicted"/>
<dbReference type="PATRIC" id="fig|483937.3.peg.1652"/>
<sequence>MGKIRSQSLTEKGRHFTLVVIIFLVFAWFCIGVTVCLPNKLPLVANLLLFMVIEIMLINKLTVLTYNLNLLQINTRSIPHYLSMIMHNDITVAFVLLTFANVFLTTSKASIRWGISVYAFLFQMFTGALLRWNSVLIYTGWNLGLEAVMIIALMIYALLMGRLFQRIASKEGWMR</sequence>
<evidence type="ECO:0000313" key="2">
    <source>
        <dbReference type="EMBL" id="KWX76226.1"/>
    </source>
</evidence>
<keyword evidence="1" id="KW-0472">Membrane</keyword>
<feature type="transmembrane region" description="Helical" evidence="1">
    <location>
        <begin position="84"/>
        <end position="104"/>
    </location>
</feature>
<dbReference type="OrthoDB" id="2615485at2"/>
<feature type="transmembrane region" description="Helical" evidence="1">
    <location>
        <begin position="16"/>
        <end position="37"/>
    </location>
</feature>
<evidence type="ECO:0000256" key="1">
    <source>
        <dbReference type="SAM" id="Phobius"/>
    </source>
</evidence>
<name>A0A132TYK5_9BACL</name>
<feature type="transmembrane region" description="Helical" evidence="1">
    <location>
        <begin position="44"/>
        <end position="64"/>
    </location>
</feature>
<dbReference type="EMBL" id="LIRB01000132">
    <property type="protein sequence ID" value="KWX76226.1"/>
    <property type="molecule type" value="Genomic_DNA"/>
</dbReference>
<reference evidence="2 3" key="1">
    <citation type="submission" date="2015-08" db="EMBL/GenBank/DDBJ databases">
        <title>Genomes of Paenibacillus riograndensis.</title>
        <authorList>
            <person name="Sant'Anna F.H."/>
            <person name="Souza R."/>
            <person name="Ambrosini A."/>
            <person name="Bach E."/>
            <person name="Fernandes G."/>
            <person name="Balsanelli E."/>
            <person name="Baura V.A."/>
            <person name="Pedrosa F.O."/>
            <person name="Souza E.M."/>
            <person name="Passaglia L."/>
        </authorList>
    </citation>
    <scope>NUCLEOTIDE SEQUENCE [LARGE SCALE GENOMIC DNA]</scope>
    <source>
        <strain evidence="2 3">CAS34</strain>
    </source>
</reference>
<keyword evidence="3" id="KW-1185">Reference proteome</keyword>
<dbReference type="Proteomes" id="UP000070475">
    <property type="component" value="Unassembled WGS sequence"/>
</dbReference>
<gene>
    <name evidence="2" type="ORF">AMQ84_16035</name>
</gene>
<evidence type="ECO:0000313" key="3">
    <source>
        <dbReference type="Proteomes" id="UP000070475"/>
    </source>
</evidence>
<keyword evidence="1" id="KW-0812">Transmembrane</keyword>
<accession>A0A132TYK5</accession>
<feature type="transmembrane region" description="Helical" evidence="1">
    <location>
        <begin position="136"/>
        <end position="159"/>
    </location>
</feature>
<protein>
    <submittedName>
        <fullName evidence="2">Uncharacterized protein</fullName>
    </submittedName>
</protein>
<keyword evidence="1" id="KW-1133">Transmembrane helix</keyword>
<feature type="transmembrane region" description="Helical" evidence="1">
    <location>
        <begin position="111"/>
        <end position="130"/>
    </location>
</feature>
<comment type="caution">
    <text evidence="2">The sequence shown here is derived from an EMBL/GenBank/DDBJ whole genome shotgun (WGS) entry which is preliminary data.</text>
</comment>
<organism evidence="2 3">
    <name type="scientific">Paenibacillus riograndensis</name>
    <dbReference type="NCBI Taxonomy" id="483937"/>
    <lineage>
        <taxon>Bacteria</taxon>
        <taxon>Bacillati</taxon>
        <taxon>Bacillota</taxon>
        <taxon>Bacilli</taxon>
        <taxon>Bacillales</taxon>
        <taxon>Paenibacillaceae</taxon>
        <taxon>Paenibacillus</taxon>
        <taxon>Paenibacillus sonchi group</taxon>
    </lineage>
</organism>
<dbReference type="AlphaFoldDB" id="A0A132TYK5"/>